<comment type="similarity">
    <text evidence="5">Belongs to the ATP-dependent AMP-binding enzyme family. Carboxylic acid reductase subfamily.</text>
</comment>
<gene>
    <name evidence="5" type="primary">car</name>
    <name evidence="7" type="ORF">UO65_4822</name>
</gene>
<accession>W7J139</accession>
<name>W7J139_9PSEU</name>
<comment type="cofactor">
    <cofactor evidence="5">
        <name>pantetheine 4'-phosphate</name>
        <dbReference type="ChEBI" id="CHEBI:47942"/>
    </cofactor>
    <text evidence="5">Binds 1 phosphopantetheine covalently.</text>
</comment>
<sequence>MTMLSPSDTTTDSRAAALRANDDQVRGATPLAEVEAVVGDPGVRLAPTLEAVMTGYADRPAIGERVREPVRDPATGRTTARLAATYTTTTYGELWASVTAVAAELAHDAANPLRAGDFVAVLGFTSGDYTTIDLACLRSGAVVVPLQAGAPAGQLAPIVTETAPKVLATSVERIDTAVEVVLTTESVRRVVVFDHRPEVDDERAAVDAARRRLVEAGSTVTVDPLVAVRERGAALPAPPVFTPAEDEDPLALLVYTSGSTGAPKGAMYPERLVKALFGWSWSSSDIPSLGFNFMPMSHLAGRVALYGTFVRGGIAHFTARSDLSTLFEDIALVRPTELLLVPRVCDMLFQRYQSEVDRLGPGSEDAVKADLRENFLGGRVLHATVGTAPISAEMSAFVSSVLGIELHDGYGSTEAGGLMMDHRLVRPPVLDYKLVDVPELGYFTTDTPYPRGELLVKTATIIPGYYKRPDVTAEVFDEDGFYRTGDIMAETAPDTLHYVDRRKNVLKLSQGEFVAVSHLEAVFASSPLVRQIYVHGSSERAYLLAVVVPTDKALAAAGGDAGALKALLAESLQQVGRQAELNSYEVPRDLIVETEPFSNENGLLSDVRKLLRPRLKERYGERLEQLYRDLAQGEVDGLRALRGSAGDRPVLETVGLAAAALLGRSSTEISPEAHFTDLGGDSLSALSFSNLLHETFGVQVPVSVIVSAANDLRGIARHIEAARESGTRRPTAASVHGVGATRVRATDLTLDKFIDARTLAEAPGLPRPTGTPTTVLLTGANGYLGRFLCLVWLERLAATGGKLVCVVRGSDAEAARARLDAAFDSGDADLLAHYRRLAAEHLEVVAGDIGEPDLGLDGPTWERLADGVDLIVHPAALVNHVLPYDQLFGPNVVGTAELIRMAITSRVKPFVYLSTVAVVEGREFAEDADVRVASPERPIDESYANGYANSKWAGEVLLREAHDAVGLPVRAFRSDMILAHTRYTGQLNVPDMFTRLLFSVLTTGLAPRSFYRTDGDRPRAHYDGLPADFTAESITALGAGATEGHATFNVLNPHEDGLSLDVFVDWLVDAGHPIQRIDDYAEWIARLETALRALPEKRRQHSLLPLLHAFAHPAEPVDGSHIPATLFHKAVRAEKIGPEQDIPHLSAALITKYADDLKGLGIL</sequence>
<dbReference type="eggNOG" id="COG1022">
    <property type="taxonomic scope" value="Bacteria"/>
</dbReference>
<dbReference type="NCBIfam" id="TIGR01746">
    <property type="entry name" value="Thioester-redct"/>
    <property type="match status" value="1"/>
</dbReference>
<keyword evidence="5" id="KW-0560">Oxidoreductase</keyword>
<dbReference type="SUPFAM" id="SSF56801">
    <property type="entry name" value="Acetyl-CoA synthetase-like"/>
    <property type="match status" value="1"/>
</dbReference>
<feature type="binding site" evidence="5">
    <location>
        <position position="387"/>
    </location>
    <ligand>
        <name>AMP</name>
        <dbReference type="ChEBI" id="CHEBI:456215"/>
    </ligand>
</feature>
<dbReference type="InterPro" id="IPR000873">
    <property type="entry name" value="AMP-dep_synth/lig_dom"/>
</dbReference>
<dbReference type="InterPro" id="IPR020806">
    <property type="entry name" value="PKS_PP-bd"/>
</dbReference>
<dbReference type="GO" id="GO:0005524">
    <property type="term" value="F:ATP binding"/>
    <property type="evidence" value="ECO:0007669"/>
    <property type="project" value="UniProtKB-UniRule"/>
</dbReference>
<feature type="domain" description="Carrier" evidence="6">
    <location>
        <begin position="648"/>
        <end position="723"/>
    </location>
</feature>
<protein>
    <recommendedName>
        <fullName evidence="5">Carboxylic acid reductase</fullName>
        <shortName evidence="5">CAR</shortName>
        <ecNumber evidence="5">1.2.1.-</ecNumber>
    </recommendedName>
    <alternativeName>
        <fullName evidence="5">ATP/NADPH-dependent carboxylic acid reductase</fullName>
    </alternativeName>
</protein>
<feature type="binding site" evidence="5">
    <location>
        <position position="486"/>
    </location>
    <ligand>
        <name>AMP</name>
        <dbReference type="ChEBI" id="CHEBI:456215"/>
    </ligand>
</feature>
<dbReference type="SUPFAM" id="SSF51735">
    <property type="entry name" value="NAD(P)-binding Rossmann-fold domains"/>
    <property type="match status" value="1"/>
</dbReference>
<evidence type="ECO:0000313" key="7">
    <source>
        <dbReference type="EMBL" id="EWC59819.1"/>
    </source>
</evidence>
<dbReference type="GO" id="GO:0050661">
    <property type="term" value="F:NADP binding"/>
    <property type="evidence" value="ECO:0007669"/>
    <property type="project" value="UniProtKB-UniRule"/>
</dbReference>
<dbReference type="InterPro" id="IPR042099">
    <property type="entry name" value="ANL_N_sf"/>
</dbReference>
<dbReference type="AlphaFoldDB" id="W7J139"/>
<dbReference type="Gene3D" id="1.10.1200.10">
    <property type="entry name" value="ACP-like"/>
    <property type="match status" value="1"/>
</dbReference>
<feature type="binding site" evidence="5">
    <location>
        <position position="507"/>
    </location>
    <ligand>
        <name>AMP</name>
        <dbReference type="ChEBI" id="CHEBI:456215"/>
    </ligand>
</feature>
<evidence type="ECO:0000256" key="2">
    <source>
        <dbReference type="ARBA" id="ARBA00022553"/>
    </source>
</evidence>
<keyword evidence="4 5" id="KW-0067">ATP-binding</keyword>
<evidence type="ECO:0000256" key="5">
    <source>
        <dbReference type="HAMAP-Rule" id="MF_02247"/>
    </source>
</evidence>
<dbReference type="HAMAP" id="MF_02247">
    <property type="entry name" value="Carbox_acid_reduct"/>
    <property type="match status" value="1"/>
</dbReference>
<feature type="binding site" evidence="5">
    <location>
        <begin position="408"/>
        <end position="409"/>
    </location>
    <ligand>
        <name>AMP</name>
        <dbReference type="ChEBI" id="CHEBI:456215"/>
    </ligand>
</feature>
<feature type="binding site" evidence="5">
    <location>
        <begin position="874"/>
        <end position="876"/>
    </location>
    <ligand>
        <name>NADP(+)</name>
        <dbReference type="ChEBI" id="CHEBI:58349"/>
    </ligand>
</feature>
<evidence type="ECO:0000256" key="3">
    <source>
        <dbReference type="ARBA" id="ARBA00022741"/>
    </source>
</evidence>
<feature type="binding site" evidence="5">
    <location>
        <position position="951"/>
    </location>
    <ligand>
        <name>NADP(+)</name>
        <dbReference type="ChEBI" id="CHEBI:58349"/>
    </ligand>
</feature>
<keyword evidence="2 5" id="KW-0597">Phosphoprotein</keyword>
<dbReference type="InterPro" id="IPR013120">
    <property type="entry name" value="FAR_NAD-bd"/>
</dbReference>
<dbReference type="EC" id="1.2.1.-" evidence="5"/>
<feature type="binding site" evidence="5">
    <location>
        <position position="947"/>
    </location>
    <ligand>
        <name>NADP(+)</name>
        <dbReference type="ChEBI" id="CHEBI:58349"/>
    </ligand>
</feature>
<dbReference type="SUPFAM" id="SSF47336">
    <property type="entry name" value="ACP-like"/>
    <property type="match status" value="1"/>
</dbReference>
<keyword evidence="7" id="KW-0436">Ligase</keyword>
<dbReference type="EMBL" id="AYXG01000184">
    <property type="protein sequence ID" value="EWC59819.1"/>
    <property type="molecule type" value="Genomic_DNA"/>
</dbReference>
<dbReference type="InterPro" id="IPR036291">
    <property type="entry name" value="NAD(P)-bd_dom_sf"/>
</dbReference>
<dbReference type="Gene3D" id="3.40.50.12780">
    <property type="entry name" value="N-terminal domain of ligase-like"/>
    <property type="match status" value="1"/>
</dbReference>
<reference evidence="7 8" key="1">
    <citation type="journal article" date="2014" name="Genome Announc.">
        <title>Draft Genome Sequence of the Antitrypanosomally Active Sponge-Associated Bacterium Actinokineospora sp. Strain EG49.</title>
        <authorList>
            <person name="Harjes J."/>
            <person name="Ryu T."/>
            <person name="Abdelmohsen U.R."/>
            <person name="Moitinho-Silva L."/>
            <person name="Horn H."/>
            <person name="Ravasi T."/>
            <person name="Hentschel U."/>
        </authorList>
    </citation>
    <scope>NUCLEOTIDE SEQUENCE [LARGE SCALE GENOMIC DNA]</scope>
    <source>
        <strain evidence="7 8">EG49</strain>
    </source>
</reference>
<dbReference type="SMART" id="SM00823">
    <property type="entry name" value="PKS_PP"/>
    <property type="match status" value="1"/>
</dbReference>
<feature type="binding site" evidence="5">
    <location>
        <begin position="498"/>
        <end position="501"/>
    </location>
    <ligand>
        <name>AMP</name>
        <dbReference type="ChEBI" id="CHEBI:456215"/>
    </ligand>
</feature>
<dbReference type="GO" id="GO:0016020">
    <property type="term" value="C:membrane"/>
    <property type="evidence" value="ECO:0007669"/>
    <property type="project" value="TreeGrafter"/>
</dbReference>
<comment type="caution">
    <text evidence="7">The sequence shown here is derived from an EMBL/GenBank/DDBJ whole genome shotgun (WGS) entry which is preliminary data.</text>
</comment>
<proteinExistence type="inferred from homology"/>
<feature type="binding site" evidence="5">
    <location>
        <position position="298"/>
    </location>
    <ligand>
        <name>AMP</name>
        <dbReference type="ChEBI" id="CHEBI:456215"/>
    </ligand>
</feature>
<keyword evidence="1 5" id="KW-0596">Phosphopantetheine</keyword>
<feature type="modified residue" description="O-(pantetheine 4'-phosphoryl)serine" evidence="5">
    <location>
        <position position="682"/>
    </location>
</feature>
<dbReference type="PROSITE" id="PS50075">
    <property type="entry name" value="CARRIER"/>
    <property type="match status" value="1"/>
</dbReference>
<dbReference type="InterPro" id="IPR020845">
    <property type="entry name" value="AMP-binding_CS"/>
</dbReference>
<organism evidence="7 8">
    <name type="scientific">Actinokineospora spheciospongiae</name>
    <dbReference type="NCBI Taxonomy" id="909613"/>
    <lineage>
        <taxon>Bacteria</taxon>
        <taxon>Bacillati</taxon>
        <taxon>Actinomycetota</taxon>
        <taxon>Actinomycetes</taxon>
        <taxon>Pseudonocardiales</taxon>
        <taxon>Pseudonocardiaceae</taxon>
        <taxon>Actinokineospora</taxon>
    </lineage>
</organism>
<feature type="binding site" evidence="5">
    <location>
        <position position="808"/>
    </location>
    <ligand>
        <name>NADP(+)</name>
        <dbReference type="ChEBI" id="CHEBI:58349"/>
    </ligand>
</feature>
<dbReference type="InterPro" id="IPR036736">
    <property type="entry name" value="ACP-like_sf"/>
</dbReference>
<feature type="binding site" evidence="5">
    <location>
        <position position="413"/>
    </location>
    <ligand>
        <name>AMP</name>
        <dbReference type="ChEBI" id="CHEBI:456215"/>
    </ligand>
</feature>
<dbReference type="PATRIC" id="fig|909613.9.peg.4820"/>
<dbReference type="GO" id="GO:0004467">
    <property type="term" value="F:long-chain fatty acid-CoA ligase activity"/>
    <property type="evidence" value="ECO:0007669"/>
    <property type="project" value="TreeGrafter"/>
</dbReference>
<dbReference type="Gene3D" id="3.40.50.720">
    <property type="entry name" value="NAD(P)-binding Rossmann-like Domain"/>
    <property type="match status" value="1"/>
</dbReference>
<dbReference type="Pfam" id="PF00550">
    <property type="entry name" value="PP-binding"/>
    <property type="match status" value="1"/>
</dbReference>
<dbReference type="Proteomes" id="UP000019277">
    <property type="component" value="Unassembled WGS sequence"/>
</dbReference>
<dbReference type="PROSITE" id="PS00455">
    <property type="entry name" value="AMP_BINDING"/>
    <property type="match status" value="1"/>
</dbReference>
<comment type="domain">
    <text evidence="5">The N-terminal domain likely catalyzes substrate activation by formation of an initial acyl-AMP intermediate, the central region contains the phosphopantetheine attachment site, and the C-terminal domain catalyzes the reduction by NADPH of the intermediate thioester formed from the attack of the phosphopantetheine thiol at the carbonyl carbon of acyl-AMP.</text>
</comment>
<dbReference type="STRING" id="909613.UO65_4822"/>
<keyword evidence="3 5" id="KW-0547">Nucleotide-binding</keyword>
<dbReference type="InterPro" id="IPR009081">
    <property type="entry name" value="PP-bd_ACP"/>
</dbReference>
<feature type="binding site" evidence="5">
    <location>
        <position position="914"/>
    </location>
    <ligand>
        <name>NADP(+)</name>
        <dbReference type="ChEBI" id="CHEBI:58349"/>
    </ligand>
</feature>
<dbReference type="GO" id="GO:0031177">
    <property type="term" value="F:phosphopantetheine binding"/>
    <property type="evidence" value="ECO:0007669"/>
    <property type="project" value="UniProtKB-UniRule"/>
</dbReference>
<feature type="binding site" evidence="5">
    <location>
        <position position="818"/>
    </location>
    <ligand>
        <name>NADP(+)</name>
        <dbReference type="ChEBI" id="CHEBI:58349"/>
    </ligand>
</feature>
<dbReference type="Pfam" id="PF00501">
    <property type="entry name" value="AMP-binding"/>
    <property type="match status" value="1"/>
</dbReference>
<dbReference type="eggNOG" id="COG3320">
    <property type="taxonomic scope" value="Bacteria"/>
</dbReference>
<dbReference type="CDD" id="cd05235">
    <property type="entry name" value="SDR_e1"/>
    <property type="match status" value="1"/>
</dbReference>
<comment type="catalytic activity">
    <reaction evidence="5">
        <text>a carboxylate + ATP + NADPH + H(+) = an aldehyde + AMP + diphosphate + NADP(+)</text>
        <dbReference type="Rhea" id="RHEA:50916"/>
        <dbReference type="ChEBI" id="CHEBI:15378"/>
        <dbReference type="ChEBI" id="CHEBI:17478"/>
        <dbReference type="ChEBI" id="CHEBI:29067"/>
        <dbReference type="ChEBI" id="CHEBI:30616"/>
        <dbReference type="ChEBI" id="CHEBI:33019"/>
        <dbReference type="ChEBI" id="CHEBI:57783"/>
        <dbReference type="ChEBI" id="CHEBI:58349"/>
        <dbReference type="ChEBI" id="CHEBI:456215"/>
    </reaction>
</comment>
<keyword evidence="8" id="KW-1185">Reference proteome</keyword>
<feature type="binding site" evidence="5">
    <location>
        <begin position="781"/>
        <end position="784"/>
    </location>
    <ligand>
        <name>NADP(+)</name>
        <dbReference type="ChEBI" id="CHEBI:58349"/>
    </ligand>
</feature>
<comment type="function">
    <text evidence="5">Catalyzes the ATP- and NADPH-dependent reduction of carboxylic acids to the corresponding aldehydes.</text>
</comment>
<evidence type="ECO:0000259" key="6">
    <source>
        <dbReference type="PROSITE" id="PS50075"/>
    </source>
</evidence>
<evidence type="ECO:0000313" key="8">
    <source>
        <dbReference type="Proteomes" id="UP000019277"/>
    </source>
</evidence>
<dbReference type="RefSeq" id="WP_084176186.1">
    <property type="nucleotide sequence ID" value="NZ_AYXG01000184.1"/>
</dbReference>
<dbReference type="CDD" id="cd17632">
    <property type="entry name" value="AFD_CAR-like"/>
    <property type="match status" value="1"/>
</dbReference>
<dbReference type="PANTHER" id="PTHR43272">
    <property type="entry name" value="LONG-CHAIN-FATTY-ACID--COA LIGASE"/>
    <property type="match status" value="1"/>
</dbReference>
<comment type="caution">
    <text evidence="5">Lacks conserved residue(s) required for the propagation of feature annotation.</text>
</comment>
<dbReference type="OrthoDB" id="2472181at2"/>
<dbReference type="Pfam" id="PF07993">
    <property type="entry name" value="NAD_binding_4"/>
    <property type="match status" value="1"/>
</dbReference>
<dbReference type="InterPro" id="IPR046407">
    <property type="entry name" value="CAR"/>
</dbReference>
<evidence type="ECO:0000256" key="4">
    <source>
        <dbReference type="ARBA" id="ARBA00022840"/>
    </source>
</evidence>
<dbReference type="NCBIfam" id="NF041592">
    <property type="entry name" value="carboxyl_red"/>
    <property type="match status" value="1"/>
</dbReference>
<dbReference type="GO" id="GO:0016620">
    <property type="term" value="F:oxidoreductase activity, acting on the aldehyde or oxo group of donors, NAD or NADP as acceptor"/>
    <property type="evidence" value="ECO:0007669"/>
    <property type="project" value="UniProtKB-UniRule"/>
</dbReference>
<dbReference type="PANTHER" id="PTHR43272:SF33">
    <property type="entry name" value="AMP-BINDING DOMAIN-CONTAINING PROTEIN-RELATED"/>
    <property type="match status" value="1"/>
</dbReference>
<keyword evidence="5" id="KW-0521">NADP</keyword>
<feature type="binding site" evidence="5">
    <location>
        <position position="974"/>
    </location>
    <ligand>
        <name>NADP(+)</name>
        <dbReference type="ChEBI" id="CHEBI:58349"/>
    </ligand>
</feature>
<dbReference type="InterPro" id="IPR010080">
    <property type="entry name" value="Thioester_reductase-like_dom"/>
</dbReference>
<evidence type="ECO:0000256" key="1">
    <source>
        <dbReference type="ARBA" id="ARBA00022450"/>
    </source>
</evidence>
<feature type="binding site" evidence="5">
    <location>
        <position position="609"/>
    </location>
    <ligand>
        <name>AMP</name>
        <dbReference type="ChEBI" id="CHEBI:456215"/>
    </ligand>
</feature>